<dbReference type="CDD" id="cd00254">
    <property type="entry name" value="LT-like"/>
    <property type="match status" value="1"/>
</dbReference>
<keyword evidence="4" id="KW-1185">Reference proteome</keyword>
<evidence type="ECO:0000313" key="3">
    <source>
        <dbReference type="EMBL" id="WNV48175.1"/>
    </source>
</evidence>
<dbReference type="PANTHER" id="PTHR37423:SF2">
    <property type="entry name" value="MEMBRANE-BOUND LYTIC MUREIN TRANSGLYCOSYLASE C"/>
    <property type="match status" value="1"/>
</dbReference>
<evidence type="ECO:0000313" key="4">
    <source>
        <dbReference type="Proteomes" id="UP001301924"/>
    </source>
</evidence>
<dbReference type="InterPro" id="IPR008258">
    <property type="entry name" value="Transglycosylase_SLT_dom_1"/>
</dbReference>
<reference evidence="4" key="1">
    <citation type="journal article" date="2024" name="Viruses">
        <title>New Genera and Species of Caulobacter and Brevundimonas Bacteriophages Provide Insights into Phage Genome Evolution.</title>
        <authorList>
            <person name="Ely B."/>
            <person name="Hils M."/>
            <person name="Clarke A."/>
            <person name="Albert M."/>
            <person name="Holness N."/>
            <person name="Lenski J."/>
            <person name="Mohammadi T."/>
        </authorList>
    </citation>
    <scope>NUCLEOTIDE SEQUENCE [LARGE SCALE GENOMIC DNA]</scope>
</reference>
<sequence>MDINDLRGKSRADQFAAAAQFAGVSPSVFDGMWATESSRGVNMRSPVGAQGHFGIMPATRKTWEKRTGLKLNPDDFSDGLYLAAQTLKENMKATGGNIADALRMYNAGPDRRRWENPETRAYAQKVMGAAPVEAKQEPDGLTLADLAKMDSKDLLNMRPGEPLRREPRGPQEKKPTHEQLTAGMLGITPFDAKPNDTTTADNIAAIDQNQTQTEADKHKYTADDKMRAAFNDVSLTASIYRAVTRQHTEEEPGFSEWYLKNMGDIEKFAQNSDEAKWMRRAGSRAELNQIQQEITDQRQRRAAYMSGGSGETLMWSLAGGVLDPAGWAAGFGIGKVAELAGVGSRAFLAAGKTGSALASMAGENVAGNLLTTAALDATGQYQSTTDYQMAIGAGLAISGIHAPFMLLGKADHSVVQAGETLRKQGALDTADLAAQAQANMPNGTPEQLAAEMARLDSAARMQDIQSNLAPVPDSRRLLPRDTSNLITMEKDPVTGVERQVMTPAMQEVAKTHDLRGVSDPVMRTQVAEVIAKSNLIMDENPVNPKAVKTLMAAATFGGDRGLESTNTTLLGSKSKVLQAFGVLSTESPTGAVQRGRNAAVQKFTRERLYMGHMQGYEDMYHLFRKAKGVSVVDDFHNGNARREFNKRVFMEISARKLGRPSTETNEAVLRVAEDFNRGMIMMRDDQQAADVIGSSRLQGEWYVPHRMDGAKVRSLAPEQMTAVRNILKEQFMDLDLNGIKDKDGNVRQWDEKFAEETAARYLETALGKTYKTVPVPMNIYDVQAAGIFKDVMHSLGIQGMDLQELMGRYSRGGKSHTKSRLGLDMFAPIPDADGVQRGGKLADLFITDIPALYRQYVANVSGEVALAQHGIPGKQGLEVIRRAAILQGATPGEIQAFDQVSSEFLNTDFGSNNHKLMDNARTLNSLVNLGGAGFNQMGEYANAINMLGVQRTFAAIGALPRMLKEVGQIRSTGHAKNEIIGSLEKYVGHFGMDDYHFSRLFDVPDQEIKLYGEENVGAVTKAIRAGAYAQNILSFNRALSAAQVRGMAEQITLKAASFIREGKEDLALRDMGISKELQAKVKADLPNIAEFDGKGNLTKFNFDNTKLDYNDQAEFAEAILRGSHQIIQRTFIGETGKWAHDGLLKLLFQFRTYSLTAVEKQYKRNVVAYGNLRAFAAMMGSMSFALPIHMTRVHVKTLGMSRSDREEYLKRNLSLPALAQALPKYASNMGLAPDLYDVGVGFAGGYLGDGSGSFSDTMGVRKQGQDKLFGSNVAPSISTLDNAWSAAHGNAHAAAQVMPGSRLPFVMPLLNMLKGEDK</sequence>
<dbReference type="PANTHER" id="PTHR37423">
    <property type="entry name" value="SOLUBLE LYTIC MUREIN TRANSGLYCOSYLASE-RELATED"/>
    <property type="match status" value="1"/>
</dbReference>
<organism evidence="3 4">
    <name type="scientific">Caulobacter phage Quill_5.2</name>
    <dbReference type="NCBI Taxonomy" id="3075108"/>
    <lineage>
        <taxon>Viruses</taxon>
        <taxon>Duplodnaviria</taxon>
        <taxon>Heunggongvirae</taxon>
        <taxon>Uroviricota</taxon>
        <taxon>Caudoviricetes</taxon>
        <taxon>Autographivirales</taxon>
        <taxon>Autonotataviridae</taxon>
        <taxon>Lullwatervirus</taxon>
        <taxon>Lullwatervirus quill52</taxon>
    </lineage>
</organism>
<dbReference type="Pfam" id="PF01464">
    <property type="entry name" value="SLT"/>
    <property type="match status" value="1"/>
</dbReference>
<evidence type="ECO:0000256" key="1">
    <source>
        <dbReference type="SAM" id="MobiDB-lite"/>
    </source>
</evidence>
<dbReference type="SUPFAM" id="SSF53955">
    <property type="entry name" value="Lysozyme-like"/>
    <property type="match status" value="1"/>
</dbReference>
<dbReference type="Gene3D" id="1.10.530.10">
    <property type="match status" value="1"/>
</dbReference>
<evidence type="ECO:0000259" key="2">
    <source>
        <dbReference type="Pfam" id="PF01464"/>
    </source>
</evidence>
<accession>A0AA96Q0Z9</accession>
<protein>
    <submittedName>
        <fullName evidence="3">Internal virion protein</fullName>
    </submittedName>
</protein>
<proteinExistence type="predicted"/>
<dbReference type="EMBL" id="OR260090">
    <property type="protein sequence ID" value="WNV48175.1"/>
    <property type="molecule type" value="Genomic_DNA"/>
</dbReference>
<name>A0AA96Q0Z9_9CAUD</name>
<dbReference type="InterPro" id="IPR023346">
    <property type="entry name" value="Lysozyme-like_dom_sf"/>
</dbReference>
<feature type="region of interest" description="Disordered" evidence="1">
    <location>
        <begin position="152"/>
        <end position="177"/>
    </location>
</feature>
<dbReference type="Proteomes" id="UP001301924">
    <property type="component" value="Segment"/>
</dbReference>
<gene>
    <name evidence="3" type="ORF">Ql52_gp039</name>
</gene>
<feature type="domain" description="Transglycosylase SLT" evidence="2">
    <location>
        <begin position="15"/>
        <end position="116"/>
    </location>
</feature>